<organism evidence="7 8">
    <name type="scientific">Siminovitchia fortis</name>
    <dbReference type="NCBI Taxonomy" id="254758"/>
    <lineage>
        <taxon>Bacteria</taxon>
        <taxon>Bacillati</taxon>
        <taxon>Bacillota</taxon>
        <taxon>Bacilli</taxon>
        <taxon>Bacillales</taxon>
        <taxon>Bacillaceae</taxon>
        <taxon>Siminovitchia</taxon>
    </lineage>
</organism>
<dbReference type="InterPro" id="IPR024923">
    <property type="entry name" value="PG_synth_SpoVB"/>
</dbReference>
<accession>A0A443INB7</accession>
<evidence type="ECO:0000256" key="1">
    <source>
        <dbReference type="ARBA" id="ARBA00004651"/>
    </source>
</evidence>
<evidence type="ECO:0000256" key="2">
    <source>
        <dbReference type="ARBA" id="ARBA00022475"/>
    </source>
</evidence>
<feature type="transmembrane region" description="Helical" evidence="6">
    <location>
        <begin position="232"/>
        <end position="256"/>
    </location>
</feature>
<feature type="transmembrane region" description="Helical" evidence="6">
    <location>
        <begin position="360"/>
        <end position="382"/>
    </location>
</feature>
<dbReference type="InterPro" id="IPR002797">
    <property type="entry name" value="Polysacc_synth"/>
</dbReference>
<dbReference type="Pfam" id="PF01943">
    <property type="entry name" value="Polysacc_synt"/>
    <property type="match status" value="1"/>
</dbReference>
<feature type="transmembrane region" description="Helical" evidence="6">
    <location>
        <begin position="419"/>
        <end position="437"/>
    </location>
</feature>
<keyword evidence="2" id="KW-1003">Cell membrane</keyword>
<feature type="transmembrane region" description="Helical" evidence="6">
    <location>
        <begin position="191"/>
        <end position="211"/>
    </location>
</feature>
<name>A0A443INB7_9BACI</name>
<dbReference type="InterPro" id="IPR050833">
    <property type="entry name" value="Poly_Biosynth_Transport"/>
</dbReference>
<dbReference type="PANTHER" id="PTHR30250">
    <property type="entry name" value="PST FAMILY PREDICTED COLANIC ACID TRANSPORTER"/>
    <property type="match status" value="1"/>
</dbReference>
<keyword evidence="3 6" id="KW-0812">Transmembrane</keyword>
<dbReference type="GO" id="GO:0005886">
    <property type="term" value="C:plasma membrane"/>
    <property type="evidence" value="ECO:0007669"/>
    <property type="project" value="UniProtKB-SubCell"/>
</dbReference>
<sequence>MPDDSRQLMKGAVILTLAAFIIKILSAVYRVPFQNIVGDTGFYIYQQVYPLYGIASVLAVSGFPVVISRFVAKNAAEKRENQEDLQRVLQTIFVVLLIVGVSLFLFVFFGANSIAGWMGDPLLAPVVQVVAFPFLLLPFLSLWRGVFQGYGNMAPTAASQVTEQFVRVAAILAISYFLVREGFSLYDTGRGAWTGAVLGGLAGLIILGVYTRKTGLHLFAFQRVSIRELLSVGKIVVIHGTAICFSGLLLILFQLVDSLNLYSLLVQAGWQMEEAKSLKGIFDRGQPLIQLGTVAATSISLALVPAVTAAWTKGSADMLQKKVNTSLKVSLAVGLGAAAGLMNIIKPTNIMLFKNADGSGVLAVLAAAIFFASVVITFSGILQGIGQMMAPAKYILLGTVCKYIGNLILVPVFGLAGAAWATVIGLAAVCLMITWKLKSFFSIRPVLRASLVRLSLAAVVMTIALQGWLYIFDHIGMQGRLFNTAAALTGVVIGGLAYLAVIMRMNLFTEEEISHVPYYSKLKRFKTVRKERRQK</sequence>
<evidence type="ECO:0000313" key="8">
    <source>
        <dbReference type="Proteomes" id="UP000273811"/>
    </source>
</evidence>
<keyword evidence="5 6" id="KW-0472">Membrane</keyword>
<keyword evidence="8" id="KW-1185">Reference proteome</keyword>
<reference evidence="7" key="1">
    <citation type="submission" date="2018-12" db="EMBL/GenBank/DDBJ databases">
        <authorList>
            <person name="Sun L."/>
            <person name="Chen Z."/>
        </authorList>
    </citation>
    <scope>NUCLEOTIDE SEQUENCE [LARGE SCALE GENOMIC DNA]</scope>
    <source>
        <strain evidence="7">DSM 16012</strain>
    </source>
</reference>
<dbReference type="OrthoDB" id="9775950at2"/>
<dbReference type="PIRSF" id="PIRSF038958">
    <property type="entry name" value="PG_synth_SpoVB"/>
    <property type="match status" value="1"/>
</dbReference>
<feature type="transmembrane region" description="Helical" evidence="6">
    <location>
        <begin position="88"/>
        <end position="110"/>
    </location>
</feature>
<feature type="transmembrane region" description="Helical" evidence="6">
    <location>
        <begin position="323"/>
        <end position="345"/>
    </location>
</feature>
<evidence type="ECO:0000256" key="5">
    <source>
        <dbReference type="ARBA" id="ARBA00023136"/>
    </source>
</evidence>
<dbReference type="CDD" id="cd13124">
    <property type="entry name" value="MATE_SpoVB_like"/>
    <property type="match status" value="1"/>
</dbReference>
<feature type="transmembrane region" description="Helical" evidence="6">
    <location>
        <begin position="394"/>
        <end position="413"/>
    </location>
</feature>
<dbReference type="EMBL" id="QYTU02000032">
    <property type="protein sequence ID" value="RWR07194.1"/>
    <property type="molecule type" value="Genomic_DNA"/>
</dbReference>
<feature type="transmembrane region" description="Helical" evidence="6">
    <location>
        <begin position="122"/>
        <end position="143"/>
    </location>
</feature>
<evidence type="ECO:0000256" key="4">
    <source>
        <dbReference type="ARBA" id="ARBA00022989"/>
    </source>
</evidence>
<evidence type="ECO:0000256" key="6">
    <source>
        <dbReference type="SAM" id="Phobius"/>
    </source>
</evidence>
<feature type="transmembrane region" description="Helical" evidence="6">
    <location>
        <begin position="164"/>
        <end position="179"/>
    </location>
</feature>
<feature type="transmembrane region" description="Helical" evidence="6">
    <location>
        <begin position="49"/>
        <end position="67"/>
    </location>
</feature>
<gene>
    <name evidence="7" type="ORF">D4N35_013400</name>
</gene>
<dbReference type="PANTHER" id="PTHR30250:SF29">
    <property type="entry name" value="POLYSACCHARIDE BIOSYNTHESIS PROTEIN C-TERMINAL DOMAIN-CONTAINING PROTEIN"/>
    <property type="match status" value="1"/>
</dbReference>
<feature type="transmembrane region" description="Helical" evidence="6">
    <location>
        <begin position="12"/>
        <end position="29"/>
    </location>
</feature>
<comment type="caution">
    <text evidence="7">The sequence shown here is derived from an EMBL/GenBank/DDBJ whole genome shotgun (WGS) entry which is preliminary data.</text>
</comment>
<feature type="transmembrane region" description="Helical" evidence="6">
    <location>
        <begin position="288"/>
        <end position="311"/>
    </location>
</feature>
<dbReference type="RefSeq" id="WP_120074490.1">
    <property type="nucleotide sequence ID" value="NZ_CP126113.1"/>
</dbReference>
<feature type="transmembrane region" description="Helical" evidence="6">
    <location>
        <begin position="449"/>
        <end position="469"/>
    </location>
</feature>
<comment type="subcellular location">
    <subcellularLocation>
        <location evidence="1">Cell membrane</location>
        <topology evidence="1">Multi-pass membrane protein</topology>
    </subcellularLocation>
</comment>
<evidence type="ECO:0000313" key="7">
    <source>
        <dbReference type="EMBL" id="RWR07194.1"/>
    </source>
</evidence>
<keyword evidence="4 6" id="KW-1133">Transmembrane helix</keyword>
<protein>
    <submittedName>
        <fullName evidence="7">Polysaccharide biosynthesis protein</fullName>
    </submittedName>
</protein>
<evidence type="ECO:0000256" key="3">
    <source>
        <dbReference type="ARBA" id="ARBA00022692"/>
    </source>
</evidence>
<proteinExistence type="predicted"/>
<dbReference type="Proteomes" id="UP000273811">
    <property type="component" value="Unassembled WGS sequence"/>
</dbReference>
<dbReference type="AlphaFoldDB" id="A0A443INB7"/>
<feature type="transmembrane region" description="Helical" evidence="6">
    <location>
        <begin position="481"/>
        <end position="501"/>
    </location>
</feature>